<keyword evidence="2" id="KW-1185">Reference proteome</keyword>
<evidence type="ECO:0000313" key="1">
    <source>
        <dbReference type="EMBL" id="KAI0035501.1"/>
    </source>
</evidence>
<sequence length="164" mass="17808">DRALVLHTIPPEDSSKNTGVEKEKTAEPAPVPSSSKMPTAVQAISKLISVVEIIKRQYLASLVDTGGLVGLHQYNQLGCLEELEDHGAAAAVEMDEDMRAQEITELLSGTKNVRIKRTPYMRVTLSVHEIPSLAADDSPATAQPPAKRCLSKSAKGRLKKRLKK</sequence>
<reference evidence="1" key="1">
    <citation type="submission" date="2021-02" db="EMBL/GenBank/DDBJ databases">
        <authorList>
            <consortium name="DOE Joint Genome Institute"/>
            <person name="Ahrendt S."/>
            <person name="Looney B.P."/>
            <person name="Miyauchi S."/>
            <person name="Morin E."/>
            <person name="Drula E."/>
            <person name="Courty P.E."/>
            <person name="Chicoki N."/>
            <person name="Fauchery L."/>
            <person name="Kohler A."/>
            <person name="Kuo A."/>
            <person name="Labutti K."/>
            <person name="Pangilinan J."/>
            <person name="Lipzen A."/>
            <person name="Riley R."/>
            <person name="Andreopoulos W."/>
            <person name="He G."/>
            <person name="Johnson J."/>
            <person name="Barry K.W."/>
            <person name="Grigoriev I.V."/>
            <person name="Nagy L."/>
            <person name="Hibbett D."/>
            <person name="Henrissat B."/>
            <person name="Matheny P.B."/>
            <person name="Labbe J."/>
            <person name="Martin F."/>
        </authorList>
    </citation>
    <scope>NUCLEOTIDE SEQUENCE</scope>
    <source>
        <strain evidence="1">EC-137</strain>
    </source>
</reference>
<dbReference type="EMBL" id="MU273483">
    <property type="protein sequence ID" value="KAI0035501.1"/>
    <property type="molecule type" value="Genomic_DNA"/>
</dbReference>
<organism evidence="1 2">
    <name type="scientific">Vararia minispora EC-137</name>
    <dbReference type="NCBI Taxonomy" id="1314806"/>
    <lineage>
        <taxon>Eukaryota</taxon>
        <taxon>Fungi</taxon>
        <taxon>Dikarya</taxon>
        <taxon>Basidiomycota</taxon>
        <taxon>Agaricomycotina</taxon>
        <taxon>Agaricomycetes</taxon>
        <taxon>Russulales</taxon>
        <taxon>Lachnocladiaceae</taxon>
        <taxon>Vararia</taxon>
    </lineage>
</organism>
<evidence type="ECO:0000313" key="2">
    <source>
        <dbReference type="Proteomes" id="UP000814128"/>
    </source>
</evidence>
<feature type="non-terminal residue" evidence="1">
    <location>
        <position position="1"/>
    </location>
</feature>
<reference evidence="1" key="2">
    <citation type="journal article" date="2022" name="New Phytol.">
        <title>Evolutionary transition to the ectomycorrhizal habit in the genomes of a hyperdiverse lineage of mushroom-forming fungi.</title>
        <authorList>
            <person name="Looney B."/>
            <person name="Miyauchi S."/>
            <person name="Morin E."/>
            <person name="Drula E."/>
            <person name="Courty P.E."/>
            <person name="Kohler A."/>
            <person name="Kuo A."/>
            <person name="LaButti K."/>
            <person name="Pangilinan J."/>
            <person name="Lipzen A."/>
            <person name="Riley R."/>
            <person name="Andreopoulos W."/>
            <person name="He G."/>
            <person name="Johnson J."/>
            <person name="Nolan M."/>
            <person name="Tritt A."/>
            <person name="Barry K.W."/>
            <person name="Grigoriev I.V."/>
            <person name="Nagy L.G."/>
            <person name="Hibbett D."/>
            <person name="Henrissat B."/>
            <person name="Matheny P.B."/>
            <person name="Labbe J."/>
            <person name="Martin F.M."/>
        </authorList>
    </citation>
    <scope>NUCLEOTIDE SEQUENCE</scope>
    <source>
        <strain evidence="1">EC-137</strain>
    </source>
</reference>
<name>A0ACB8QUG2_9AGAM</name>
<dbReference type="Proteomes" id="UP000814128">
    <property type="component" value="Unassembled WGS sequence"/>
</dbReference>
<comment type="caution">
    <text evidence="1">The sequence shown here is derived from an EMBL/GenBank/DDBJ whole genome shotgun (WGS) entry which is preliminary data.</text>
</comment>
<accession>A0ACB8QUG2</accession>
<proteinExistence type="predicted"/>
<protein>
    <submittedName>
        <fullName evidence="1">Uncharacterized protein</fullName>
    </submittedName>
</protein>
<gene>
    <name evidence="1" type="ORF">K488DRAFT_23524</name>
</gene>
<feature type="non-terminal residue" evidence="1">
    <location>
        <position position="164"/>
    </location>
</feature>